<comment type="caution">
    <text evidence="3">The sequence shown here is derived from an EMBL/GenBank/DDBJ whole genome shotgun (WGS) entry which is preliminary data.</text>
</comment>
<dbReference type="EMBL" id="BAABRN010000006">
    <property type="protein sequence ID" value="GAA5501052.1"/>
    <property type="molecule type" value="Genomic_DNA"/>
</dbReference>
<keyword evidence="1 2" id="KW-0238">DNA-binding</keyword>
<name>A0ABP9VBG7_9DEIO</name>
<dbReference type="CDD" id="cd04496">
    <property type="entry name" value="SSB_OBF"/>
    <property type="match status" value="1"/>
</dbReference>
<evidence type="ECO:0000313" key="3">
    <source>
        <dbReference type="EMBL" id="GAA5501052.1"/>
    </source>
</evidence>
<gene>
    <name evidence="3" type="primary">ssb_1</name>
    <name evidence="3" type="ORF">Dxin01_00783</name>
</gene>
<evidence type="ECO:0000313" key="4">
    <source>
        <dbReference type="Proteomes" id="UP001458946"/>
    </source>
</evidence>
<dbReference type="Pfam" id="PF00436">
    <property type="entry name" value="SSB"/>
    <property type="match status" value="2"/>
</dbReference>
<evidence type="ECO:0000256" key="1">
    <source>
        <dbReference type="ARBA" id="ARBA00023125"/>
    </source>
</evidence>
<proteinExistence type="predicted"/>
<dbReference type="Proteomes" id="UP001458946">
    <property type="component" value="Unassembled WGS sequence"/>
</dbReference>
<protein>
    <submittedName>
        <fullName evidence="3">Single-stranded DNA-binding protein</fullName>
    </submittedName>
</protein>
<dbReference type="InterPro" id="IPR000424">
    <property type="entry name" value="Primosome_PriB/ssb"/>
</dbReference>
<dbReference type="SUPFAM" id="SSF50249">
    <property type="entry name" value="Nucleic acid-binding proteins"/>
    <property type="match status" value="2"/>
</dbReference>
<dbReference type="PROSITE" id="PS50935">
    <property type="entry name" value="SSB"/>
    <property type="match status" value="2"/>
</dbReference>
<reference evidence="3 4" key="1">
    <citation type="submission" date="2024-02" db="EMBL/GenBank/DDBJ databases">
        <title>Deinococcus xinjiangensis NBRC 107630.</title>
        <authorList>
            <person name="Ichikawa N."/>
            <person name="Katano-Makiyama Y."/>
            <person name="Hidaka K."/>
        </authorList>
    </citation>
    <scope>NUCLEOTIDE SEQUENCE [LARGE SCALE GENOMIC DNA]</scope>
    <source>
        <strain evidence="3 4">NBRC 107630</strain>
    </source>
</reference>
<accession>A0ABP9VBG7</accession>
<dbReference type="GO" id="GO:0003677">
    <property type="term" value="F:DNA binding"/>
    <property type="evidence" value="ECO:0007669"/>
    <property type="project" value="UniProtKB-KW"/>
</dbReference>
<sequence>MLNLNRITLIGRLAQDLELRYTPSGLAVVSGTLHGLDQVCVAGQSKEVAWYHRFEAYGPVADYALSLPSTGAGLALALDATLDYQEWQSEAGKGHALKIKALQLAPLDVAGDEVLGLNQGSFSGFTGQAARVRQTREGPALDLRLAVTDRWVNKQGQTQSKTHWLPVVLPPSLAGRFDEVPAGTPLLIQGRLFNDKVGEQRVLKVLASQAEWLSKVRAVSQQAAD</sequence>
<evidence type="ECO:0000256" key="2">
    <source>
        <dbReference type="PROSITE-ProRule" id="PRU00252"/>
    </source>
</evidence>
<organism evidence="3 4">
    <name type="scientific">Deinococcus xinjiangensis</name>
    <dbReference type="NCBI Taxonomy" id="457454"/>
    <lineage>
        <taxon>Bacteria</taxon>
        <taxon>Thermotogati</taxon>
        <taxon>Deinococcota</taxon>
        <taxon>Deinococci</taxon>
        <taxon>Deinococcales</taxon>
        <taxon>Deinococcaceae</taxon>
        <taxon>Deinococcus</taxon>
    </lineage>
</organism>
<dbReference type="Gene3D" id="2.40.50.140">
    <property type="entry name" value="Nucleic acid-binding proteins"/>
    <property type="match status" value="2"/>
</dbReference>
<dbReference type="InterPro" id="IPR012340">
    <property type="entry name" value="NA-bd_OB-fold"/>
</dbReference>
<keyword evidence="4" id="KW-1185">Reference proteome</keyword>
<dbReference type="RefSeq" id="WP_353541026.1">
    <property type="nucleotide sequence ID" value="NZ_BAABRN010000006.1"/>
</dbReference>